<keyword evidence="2 6" id="KW-0540">Nuclease</keyword>
<organism evidence="8">
    <name type="scientific">Proteinivorax hydrogeniformans</name>
    <dbReference type="NCBI Taxonomy" id="1826727"/>
    <lineage>
        <taxon>Bacteria</taxon>
        <taxon>Bacillati</taxon>
        <taxon>Bacillota</taxon>
        <taxon>Clostridia</taxon>
        <taxon>Eubacteriales</taxon>
        <taxon>Proteinivoracaceae</taxon>
        <taxon>Proteinivorax</taxon>
    </lineage>
</organism>
<dbReference type="SUPFAM" id="SSF54211">
    <property type="entry name" value="Ribosomal protein S5 domain 2-like"/>
    <property type="match status" value="1"/>
</dbReference>
<comment type="function">
    <text evidence="6">RNaseP catalyzes the removal of the 5'-leader sequence from pre-tRNA to produce the mature 5'-terminus. It can also cleave other RNA substrates such as 4.5S RNA. The protein component plays an auxiliary but essential role in vivo by binding to the 5'-leader sequence and broadening the substrate specificity of the ribozyme.</text>
</comment>
<reference evidence="8" key="1">
    <citation type="journal article" date="2018" name="Antonie Van Leeuwenhoek">
        <title>Proteinivorax hydrogeniformans sp. nov., an anaerobic, haloalkaliphilic bacterium fermenting proteinaceous compounds with high hydrogen production.</title>
        <authorList>
            <person name="Boltyanskaya Y."/>
            <person name="Detkova E."/>
            <person name="Pimenov N."/>
            <person name="Kevbrin V."/>
        </authorList>
    </citation>
    <scope>NUCLEOTIDE SEQUENCE</scope>
    <source>
        <strain evidence="8">Z-710</strain>
    </source>
</reference>
<reference evidence="8" key="2">
    <citation type="submission" date="2024-06" db="EMBL/GenBank/DDBJ databases">
        <authorList>
            <person name="Petrova K.O."/>
            <person name="Toshchakov S.V."/>
            <person name="Boltjanskaja Y.V."/>
            <person name="Kevbrin V.V."/>
        </authorList>
    </citation>
    <scope>NUCLEOTIDE SEQUENCE</scope>
    <source>
        <strain evidence="8">Z-710</strain>
    </source>
</reference>
<dbReference type="GO" id="GO:0000049">
    <property type="term" value="F:tRNA binding"/>
    <property type="evidence" value="ECO:0007669"/>
    <property type="project" value="UniProtKB-UniRule"/>
</dbReference>
<dbReference type="AlphaFoldDB" id="A0AAU8HT59"/>
<keyword evidence="1 6" id="KW-0819">tRNA processing</keyword>
<proteinExistence type="inferred from homology"/>
<evidence type="ECO:0000256" key="6">
    <source>
        <dbReference type="HAMAP-Rule" id="MF_00227"/>
    </source>
</evidence>
<comment type="catalytic activity">
    <reaction evidence="6">
        <text>Endonucleolytic cleavage of RNA, removing 5'-extranucleotides from tRNA precursor.</text>
        <dbReference type="EC" id="3.1.26.5"/>
    </reaction>
</comment>
<gene>
    <name evidence="6 8" type="primary">rnpA</name>
    <name evidence="8" type="ORF">PRVXH_002717</name>
</gene>
<protein>
    <recommendedName>
        <fullName evidence="6 7">Ribonuclease P protein component</fullName>
        <shortName evidence="6">RNase P protein</shortName>
        <shortName evidence="6">RNaseP protein</shortName>
        <ecNumber evidence="6 7">3.1.26.5</ecNumber>
    </recommendedName>
    <alternativeName>
        <fullName evidence="6">Protein C5</fullName>
    </alternativeName>
</protein>
<dbReference type="GO" id="GO:0030677">
    <property type="term" value="C:ribonuclease P complex"/>
    <property type="evidence" value="ECO:0007669"/>
    <property type="project" value="TreeGrafter"/>
</dbReference>
<dbReference type="GO" id="GO:0001682">
    <property type="term" value="P:tRNA 5'-leader removal"/>
    <property type="evidence" value="ECO:0007669"/>
    <property type="project" value="UniProtKB-UniRule"/>
</dbReference>
<evidence type="ECO:0000256" key="4">
    <source>
        <dbReference type="ARBA" id="ARBA00022801"/>
    </source>
</evidence>
<comment type="subunit">
    <text evidence="6">Consists of a catalytic RNA component (M1 or rnpB) and a protein subunit.</text>
</comment>
<dbReference type="InterPro" id="IPR020568">
    <property type="entry name" value="Ribosomal_Su5_D2-typ_SF"/>
</dbReference>
<sequence length="111" mass="13033">MANFLPLKKDSEFRHIYKVGFSKATKHLVVYCIKNDDNNRLPRIGFVASKKIGNAVVRNRYRRLMKEALKTVNEFSGYDLIVLARPRIVKADFKTICKDVNFLLKRQNIFR</sequence>
<dbReference type="Gene3D" id="3.30.230.10">
    <property type="match status" value="1"/>
</dbReference>
<evidence type="ECO:0000313" key="8">
    <source>
        <dbReference type="EMBL" id="XCI28741.1"/>
    </source>
</evidence>
<evidence type="ECO:0000256" key="7">
    <source>
        <dbReference type="NCBIfam" id="TIGR00188"/>
    </source>
</evidence>
<dbReference type="EC" id="3.1.26.5" evidence="6 7"/>
<evidence type="ECO:0000256" key="1">
    <source>
        <dbReference type="ARBA" id="ARBA00022694"/>
    </source>
</evidence>
<dbReference type="InterPro" id="IPR000100">
    <property type="entry name" value="RNase_P"/>
</dbReference>
<dbReference type="PANTHER" id="PTHR33992:SF1">
    <property type="entry name" value="RIBONUCLEASE P PROTEIN COMPONENT"/>
    <property type="match status" value="1"/>
</dbReference>
<dbReference type="RefSeq" id="WP_353893293.1">
    <property type="nucleotide sequence ID" value="NZ_CP159485.1"/>
</dbReference>
<dbReference type="GO" id="GO:0042781">
    <property type="term" value="F:3'-tRNA processing endoribonuclease activity"/>
    <property type="evidence" value="ECO:0007669"/>
    <property type="project" value="TreeGrafter"/>
</dbReference>
<dbReference type="Pfam" id="PF00825">
    <property type="entry name" value="Ribonuclease_P"/>
    <property type="match status" value="1"/>
</dbReference>
<dbReference type="EMBL" id="CP159485">
    <property type="protein sequence ID" value="XCI28741.1"/>
    <property type="molecule type" value="Genomic_DNA"/>
</dbReference>
<dbReference type="PANTHER" id="PTHR33992">
    <property type="entry name" value="RIBONUCLEASE P PROTEIN COMPONENT"/>
    <property type="match status" value="1"/>
</dbReference>
<accession>A0AAU8HT59</accession>
<keyword evidence="3 6" id="KW-0255">Endonuclease</keyword>
<name>A0AAU8HT59_9FIRM</name>
<evidence type="ECO:0000256" key="3">
    <source>
        <dbReference type="ARBA" id="ARBA00022759"/>
    </source>
</evidence>
<comment type="similarity">
    <text evidence="6">Belongs to the RnpA family.</text>
</comment>
<dbReference type="InterPro" id="IPR014721">
    <property type="entry name" value="Ribsml_uS5_D2-typ_fold_subgr"/>
</dbReference>
<dbReference type="GO" id="GO:0004526">
    <property type="term" value="F:ribonuclease P activity"/>
    <property type="evidence" value="ECO:0007669"/>
    <property type="project" value="UniProtKB-UniRule"/>
</dbReference>
<evidence type="ECO:0000256" key="2">
    <source>
        <dbReference type="ARBA" id="ARBA00022722"/>
    </source>
</evidence>
<dbReference type="NCBIfam" id="TIGR00188">
    <property type="entry name" value="rnpA"/>
    <property type="match status" value="1"/>
</dbReference>
<dbReference type="HAMAP" id="MF_00227">
    <property type="entry name" value="RNase_P"/>
    <property type="match status" value="1"/>
</dbReference>
<keyword evidence="5 6" id="KW-0694">RNA-binding</keyword>
<evidence type="ECO:0000256" key="5">
    <source>
        <dbReference type="ARBA" id="ARBA00022884"/>
    </source>
</evidence>
<keyword evidence="4 6" id="KW-0378">Hydrolase</keyword>